<dbReference type="EnsemblMetazoa" id="LLOJ002151-RA">
    <property type="protein sequence ID" value="LLOJ002151-PA"/>
    <property type="gene ID" value="LLOJ002151"/>
</dbReference>
<dbReference type="UniPathway" id="UPA00232"/>
<dbReference type="VEuPathDB" id="VectorBase:LLOJ002151"/>
<feature type="binding site" evidence="5">
    <location>
        <position position="199"/>
    </location>
    <ligand>
        <name>S-adenosyl-L-methionine</name>
        <dbReference type="ChEBI" id="CHEBI:59789"/>
    </ligand>
</feature>
<dbReference type="InterPro" id="IPR029063">
    <property type="entry name" value="SAM-dependent_MTases_sf"/>
</dbReference>
<keyword evidence="5" id="KW-0999">Mitochondrion inner membrane</keyword>
<dbReference type="EMBL" id="AJWK01007075">
    <property type="status" value="NOT_ANNOTATED_CDS"/>
    <property type="molecule type" value="Genomic_DNA"/>
</dbReference>
<dbReference type="GO" id="GO:0032259">
    <property type="term" value="P:methylation"/>
    <property type="evidence" value="ECO:0007669"/>
    <property type="project" value="UniProtKB-KW"/>
</dbReference>
<dbReference type="GO" id="GO:0008425">
    <property type="term" value="F:2-methoxy-6-polyprenyl-1,4-benzoquinol methyltransferase activity"/>
    <property type="evidence" value="ECO:0007669"/>
    <property type="project" value="UniProtKB-UniRule"/>
</dbReference>
<dbReference type="EMBL" id="GITU01000088">
    <property type="protein sequence ID" value="MBC1168791.1"/>
    <property type="molecule type" value="Transcribed_RNA"/>
</dbReference>
<name>A0A1B0CCT3_LUTLO</name>
<accession>A0A1B0CCT3</accession>
<keyword evidence="8" id="KW-1185">Reference proteome</keyword>
<comment type="caution">
    <text evidence="5">Lacks conserved residue(s) required for the propagation of feature annotation.</text>
</comment>
<comment type="pathway">
    <text evidence="5">Cofactor biosynthesis; ubiquinone biosynthesis.</text>
</comment>
<dbReference type="GO" id="GO:0031314">
    <property type="term" value="C:extrinsic component of mitochondrial inner membrane"/>
    <property type="evidence" value="ECO:0007669"/>
    <property type="project" value="UniProtKB-UniRule"/>
</dbReference>
<dbReference type="PROSITE" id="PS51608">
    <property type="entry name" value="SAM_MT_UBIE"/>
    <property type="match status" value="1"/>
</dbReference>
<keyword evidence="5" id="KW-0496">Mitochondrion</keyword>
<feature type="binding site" evidence="5">
    <location>
        <begin position="248"/>
        <end position="249"/>
    </location>
    <ligand>
        <name>S-adenosyl-L-methionine</name>
        <dbReference type="ChEBI" id="CHEBI:59789"/>
    </ligand>
</feature>
<protein>
    <recommendedName>
        <fullName evidence="5">2-methoxy-6-polyprenyl-1,4-benzoquinol methylase, mitochondrial</fullName>
        <ecNumber evidence="5">2.1.1.201</ecNumber>
    </recommendedName>
    <alternativeName>
        <fullName evidence="5">Ubiquinone biosynthesis methyltransferase COQ5</fullName>
    </alternativeName>
</protein>
<evidence type="ECO:0000256" key="4">
    <source>
        <dbReference type="ARBA" id="ARBA00046387"/>
    </source>
</evidence>
<dbReference type="Gene3D" id="3.40.50.150">
    <property type="entry name" value="Vaccinia Virus protein VP39"/>
    <property type="match status" value="3"/>
</dbReference>
<evidence type="ECO:0000256" key="2">
    <source>
        <dbReference type="ARBA" id="ARBA00022679"/>
    </source>
</evidence>
<evidence type="ECO:0000256" key="5">
    <source>
        <dbReference type="HAMAP-Rule" id="MF_03191"/>
    </source>
</evidence>
<organism evidence="7 8">
    <name type="scientific">Lutzomyia longipalpis</name>
    <name type="common">Sand fly</name>
    <dbReference type="NCBI Taxonomy" id="7200"/>
    <lineage>
        <taxon>Eukaryota</taxon>
        <taxon>Metazoa</taxon>
        <taxon>Ecdysozoa</taxon>
        <taxon>Arthropoda</taxon>
        <taxon>Hexapoda</taxon>
        <taxon>Insecta</taxon>
        <taxon>Pterygota</taxon>
        <taxon>Neoptera</taxon>
        <taxon>Endopterygota</taxon>
        <taxon>Diptera</taxon>
        <taxon>Nematocera</taxon>
        <taxon>Psychodoidea</taxon>
        <taxon>Psychodidae</taxon>
        <taxon>Lutzomyia</taxon>
        <taxon>Lutzomyia</taxon>
    </lineage>
</organism>
<dbReference type="InterPro" id="IPR004033">
    <property type="entry name" value="UbiE/COQ5_MeTrFase"/>
</dbReference>
<reference evidence="6" key="2">
    <citation type="journal article" date="2020" name="BMC">
        <title>Leishmania infection induces a limited differential gene expression in the sand fly midgut.</title>
        <authorList>
            <person name="Coutinho-Abreu I.V."/>
            <person name="Serafim T.D."/>
            <person name="Meneses C."/>
            <person name="Kamhawi S."/>
            <person name="Oliveira F."/>
            <person name="Valenzuela J.G."/>
        </authorList>
    </citation>
    <scope>NUCLEOTIDE SEQUENCE</scope>
    <source>
        <strain evidence="6">Jacobina</strain>
        <tissue evidence="6">Midgut</tissue>
    </source>
</reference>
<dbReference type="PROSITE" id="PS01183">
    <property type="entry name" value="UBIE_1"/>
    <property type="match status" value="2"/>
</dbReference>
<comment type="catalytic activity">
    <reaction evidence="5">
        <text>a 2-methoxy-6-(all-trans-polyprenyl)benzene-1,4-diol + S-adenosyl-L-methionine = a 5-methoxy-2-methyl-3-(all-trans-polyprenyl)benzene-1,4-diol + S-adenosyl-L-homocysteine + H(+)</text>
        <dbReference type="Rhea" id="RHEA:28286"/>
        <dbReference type="Rhea" id="RHEA-COMP:10858"/>
        <dbReference type="Rhea" id="RHEA-COMP:10859"/>
        <dbReference type="ChEBI" id="CHEBI:15378"/>
        <dbReference type="ChEBI" id="CHEBI:57856"/>
        <dbReference type="ChEBI" id="CHEBI:59789"/>
        <dbReference type="ChEBI" id="CHEBI:84166"/>
        <dbReference type="ChEBI" id="CHEBI:84167"/>
        <dbReference type="EC" id="2.1.1.201"/>
    </reaction>
</comment>
<keyword evidence="3 5" id="KW-0949">S-adenosyl-L-methionine</keyword>
<evidence type="ECO:0000313" key="8">
    <source>
        <dbReference type="Proteomes" id="UP000092461"/>
    </source>
</evidence>
<dbReference type="CDD" id="cd02440">
    <property type="entry name" value="AdoMet_MTases"/>
    <property type="match status" value="1"/>
</dbReference>
<dbReference type="AlphaFoldDB" id="A0A1B0CCT3"/>
<dbReference type="EMBL" id="AJWK01007074">
    <property type="status" value="NOT_ANNOTATED_CDS"/>
    <property type="molecule type" value="Genomic_DNA"/>
</dbReference>
<dbReference type="Proteomes" id="UP000092461">
    <property type="component" value="Unassembled WGS sequence"/>
</dbReference>
<comment type="subunit">
    <text evidence="4">Component of a multi-subunit COQ enzyme complex, composed of at least COQ3, COQ4, COQ5, COQ6, COQ7 and COQ9. Interacts with PYURF; the interaction is direct, stabilizes COQ5 protein and associates PYURF with COQ enzyme complex.</text>
</comment>
<dbReference type="SUPFAM" id="SSF53335">
    <property type="entry name" value="S-adenosyl-L-methionine-dependent methyltransferases"/>
    <property type="match status" value="2"/>
</dbReference>
<comment type="subcellular location">
    <subcellularLocation>
        <location evidence="5">Mitochondrion inner membrane</location>
        <topology evidence="5">Peripheral membrane protein</topology>
        <orientation evidence="5">Matrix side</orientation>
    </subcellularLocation>
</comment>
<evidence type="ECO:0000313" key="6">
    <source>
        <dbReference type="EMBL" id="MBC1168791.1"/>
    </source>
</evidence>
<dbReference type="PANTHER" id="PTHR43591">
    <property type="entry name" value="METHYLTRANSFERASE"/>
    <property type="match status" value="1"/>
</dbReference>
<comment type="similarity">
    <text evidence="5">Belongs to the class I-like SAM-binding methyltransferase superfamily. MenG/UbiE family.</text>
</comment>
<dbReference type="Pfam" id="PF01209">
    <property type="entry name" value="Ubie_methyltran"/>
    <property type="match status" value="3"/>
</dbReference>
<dbReference type="NCBIfam" id="TIGR01934">
    <property type="entry name" value="MenG_MenH_UbiE"/>
    <property type="match status" value="1"/>
</dbReference>
<dbReference type="InterPro" id="IPR023576">
    <property type="entry name" value="UbiE/COQ5_MeTrFase_CS"/>
</dbReference>
<evidence type="ECO:0000313" key="7">
    <source>
        <dbReference type="EnsemblMetazoa" id="LLOJ002151-PA"/>
    </source>
</evidence>
<feature type="binding site" evidence="5">
    <location>
        <position position="113"/>
    </location>
    <ligand>
        <name>S-adenosyl-L-methionine</name>
        <dbReference type="ChEBI" id="CHEBI:59789"/>
    </ligand>
</feature>
<reference evidence="7" key="3">
    <citation type="submission" date="2020-05" db="UniProtKB">
        <authorList>
            <consortium name="EnsemblMetazoa"/>
        </authorList>
    </citation>
    <scope>IDENTIFICATION</scope>
    <source>
        <strain evidence="7">Jacobina</strain>
    </source>
</reference>
<comment type="function">
    <text evidence="5">Methyltransferase required for the conversion of 2-polyprenyl-6-methoxy-1,4-benzoquinol (DDMQH2) to 2-polyprenyl-3-methyl-6-methoxy-1,4-benzoquinol (DMQH2).</text>
</comment>
<dbReference type="HAMAP" id="MF_01813">
    <property type="entry name" value="MenG_UbiE_methyltr"/>
    <property type="match status" value="1"/>
</dbReference>
<gene>
    <name evidence="5" type="primary">coq5</name>
</gene>
<sequence length="377" mass="42782">MISKIHFLAKNSHKSAVNLCVRHLRSQIQYIAHAKDPPDAGEKAENLTHFGFESIREDEKAGKVHKVFEDVAQSYDLMNDVLSMGIHRLWKDAFMEELGPTPGTKLLDMAGGTGDIAFRFLKYLANIKNPEKKESHLTIGDINEHMLNYKFCTLAHAKDPPDAGEKAENLTHFGFESIREDEKAGKVHKVFEDVAQSYDLMNDVLSMGIHRLWKDAFMEELGPTPGTKLLDMAGGTAANCRVDWVCADAENLPFDSNTFTAYTIAFGIRNCTHIDRVLSEAHRVLAPGGRFLCLEFSHLPNETLQKIYDRYSFEMIPPLGQIFAGQWQHYQYLVESIRRFPRQENFTQMIRSAGFSHVTHRDLTFGISAIHSGFKFQ</sequence>
<keyword evidence="5" id="KW-0831">Ubiquinone biosynthesis</keyword>
<evidence type="ECO:0000256" key="1">
    <source>
        <dbReference type="ARBA" id="ARBA00022603"/>
    </source>
</evidence>
<reference evidence="8" key="1">
    <citation type="submission" date="2012-05" db="EMBL/GenBank/DDBJ databases">
        <title>Whole Genome Assembly of Lutzomyia longipalpis.</title>
        <authorList>
            <person name="Richards S."/>
            <person name="Qu C."/>
            <person name="Dillon R."/>
            <person name="Worley K."/>
            <person name="Scherer S."/>
            <person name="Batterton M."/>
            <person name="Taylor A."/>
            <person name="Hawes A."/>
            <person name="Hernandez B."/>
            <person name="Kovar C."/>
            <person name="Mandapat C."/>
            <person name="Pham C."/>
            <person name="Qu C."/>
            <person name="Jing C."/>
            <person name="Bess C."/>
            <person name="Bandaranaike D."/>
            <person name="Ngo D."/>
            <person name="Ongeri F."/>
            <person name="Arias F."/>
            <person name="Lara F."/>
            <person name="Weissenberger G."/>
            <person name="Kamau G."/>
            <person name="Han H."/>
            <person name="Shen H."/>
            <person name="Dinh H."/>
            <person name="Khalil I."/>
            <person name="Jones J."/>
            <person name="Shafer J."/>
            <person name="Jayaseelan J."/>
            <person name="Quiroz J."/>
            <person name="Blankenburg K."/>
            <person name="Nguyen L."/>
            <person name="Jackson L."/>
            <person name="Francisco L."/>
            <person name="Tang L.-Y."/>
            <person name="Pu L.-L."/>
            <person name="Perales L."/>
            <person name="Lorensuhewa L."/>
            <person name="Munidasa M."/>
            <person name="Coyle M."/>
            <person name="Taylor M."/>
            <person name="Puazo M."/>
            <person name="Firestine M."/>
            <person name="Scheel M."/>
            <person name="Javaid M."/>
            <person name="Wang M."/>
            <person name="Li M."/>
            <person name="Tabassum N."/>
            <person name="Saada N."/>
            <person name="Osuji N."/>
            <person name="Aqrawi P."/>
            <person name="Fu Q."/>
            <person name="Thornton R."/>
            <person name="Raj R."/>
            <person name="Goodspeed R."/>
            <person name="Mata R."/>
            <person name="Najjar R."/>
            <person name="Gubbala S."/>
            <person name="Lee S."/>
            <person name="Denson S."/>
            <person name="Patil S."/>
            <person name="Macmil S."/>
            <person name="Qi S."/>
            <person name="Matskevitch T."/>
            <person name="Palculict T."/>
            <person name="Mathew T."/>
            <person name="Vee V."/>
            <person name="Velamala V."/>
            <person name="Korchina V."/>
            <person name="Cai W."/>
            <person name="Liu W."/>
            <person name="Dai W."/>
            <person name="Zou X."/>
            <person name="Zhu Y."/>
            <person name="Zhang Y."/>
            <person name="Wu Y.-Q."/>
            <person name="Xin Y."/>
            <person name="Nazarath L."/>
            <person name="Kovar C."/>
            <person name="Han Y."/>
            <person name="Muzny D."/>
            <person name="Gibbs R."/>
        </authorList>
    </citation>
    <scope>NUCLEOTIDE SEQUENCE [LARGE SCALE GENOMIC DNA]</scope>
    <source>
        <strain evidence="8">Jacobina</strain>
    </source>
</reference>
<proteinExistence type="inferred from homology"/>
<dbReference type="EC" id="2.1.1.201" evidence="5"/>
<keyword evidence="1 5" id="KW-0489">Methyltransferase</keyword>
<keyword evidence="2 5" id="KW-0808">Transferase</keyword>
<evidence type="ECO:0000256" key="3">
    <source>
        <dbReference type="ARBA" id="ARBA00022691"/>
    </source>
</evidence>
<dbReference type="VEuPathDB" id="VectorBase:LLONM1_009335"/>
<keyword evidence="5" id="KW-0472">Membrane</keyword>
<dbReference type="PANTHER" id="PTHR43591:SF24">
    <property type="entry name" value="2-METHOXY-6-POLYPRENYL-1,4-BENZOQUINOL METHYLASE, MITOCHONDRIAL"/>
    <property type="match status" value="1"/>
</dbReference>